<proteinExistence type="predicted"/>
<dbReference type="OrthoDB" id="9805623at2"/>
<keyword evidence="1" id="KW-1133">Transmembrane helix</keyword>
<feature type="signal peptide" evidence="2">
    <location>
        <begin position="1"/>
        <end position="21"/>
    </location>
</feature>
<dbReference type="Proteomes" id="UP000004169">
    <property type="component" value="Unassembled WGS sequence"/>
</dbReference>
<dbReference type="AlphaFoldDB" id="H8FRK0"/>
<comment type="caution">
    <text evidence="4">The sequence shown here is derived from an EMBL/GenBank/DDBJ whole genome shotgun (WGS) entry which is preliminary data.</text>
</comment>
<feature type="chain" id="PRO_5003611556" evidence="2">
    <location>
        <begin position="22"/>
        <end position="416"/>
    </location>
</feature>
<evidence type="ECO:0000313" key="5">
    <source>
        <dbReference type="Proteomes" id="UP000004169"/>
    </source>
</evidence>
<dbReference type="eggNOG" id="COG0700">
    <property type="taxonomic scope" value="Bacteria"/>
</dbReference>
<reference evidence="4 5" key="1">
    <citation type="journal article" date="2012" name="J. Bacteriol.">
        <title>Draft Genome Sequence of the Purple Photosynthetic Bacterium Phaeospirillum molischianum DSM120, a Particularly Versatile Bacterium.</title>
        <authorList>
            <person name="Duquesne K."/>
            <person name="Prima V."/>
            <person name="Ji B."/>
            <person name="Rouy Z."/>
            <person name="Medigue C."/>
            <person name="Talla E."/>
            <person name="Sturgis J.N."/>
        </authorList>
    </citation>
    <scope>NUCLEOTIDE SEQUENCE [LARGE SCALE GENOMIC DNA]</scope>
    <source>
        <strain evidence="5">DSM120</strain>
    </source>
</reference>
<gene>
    <name evidence="4" type="ORF">PHAMO_220106</name>
</gene>
<feature type="transmembrane region" description="Helical" evidence="1">
    <location>
        <begin position="169"/>
        <end position="188"/>
    </location>
</feature>
<dbReference type="EMBL" id="CAHP01000015">
    <property type="protein sequence ID" value="CCG40988.1"/>
    <property type="molecule type" value="Genomic_DNA"/>
</dbReference>
<evidence type="ECO:0000256" key="1">
    <source>
        <dbReference type="SAM" id="Phobius"/>
    </source>
</evidence>
<dbReference type="PIRSF" id="PIRSF036542">
    <property type="entry name" value="SpmA_SpmB"/>
    <property type="match status" value="1"/>
</dbReference>
<feature type="transmembrane region" description="Helical" evidence="1">
    <location>
        <begin position="282"/>
        <end position="306"/>
    </location>
</feature>
<keyword evidence="1" id="KW-0812">Transmembrane</keyword>
<feature type="transmembrane region" description="Helical" evidence="1">
    <location>
        <begin position="43"/>
        <end position="60"/>
    </location>
</feature>
<keyword evidence="1" id="KW-0472">Membrane</keyword>
<dbReference type="RefSeq" id="WP_002727701.1">
    <property type="nucleotide sequence ID" value="NZ_CAHP01000015.1"/>
</dbReference>
<dbReference type="eggNOG" id="COG2715">
    <property type="taxonomic scope" value="Bacteria"/>
</dbReference>
<dbReference type="GO" id="GO:0005886">
    <property type="term" value="C:plasma membrane"/>
    <property type="evidence" value="ECO:0007669"/>
    <property type="project" value="TreeGrafter"/>
</dbReference>
<feature type="domain" description="Nucleoside transporter/FeoB GTPase Gate" evidence="3">
    <location>
        <begin position="47"/>
        <end position="157"/>
    </location>
</feature>
<evidence type="ECO:0000256" key="2">
    <source>
        <dbReference type="SAM" id="SignalP"/>
    </source>
</evidence>
<feature type="transmembrane region" description="Helical" evidence="1">
    <location>
        <begin position="217"/>
        <end position="237"/>
    </location>
</feature>
<dbReference type="InterPro" id="IPR052549">
    <property type="entry name" value="SpmB"/>
</dbReference>
<feature type="transmembrane region" description="Helical" evidence="1">
    <location>
        <begin position="97"/>
        <end position="117"/>
    </location>
</feature>
<dbReference type="PANTHER" id="PTHR35793:SF2">
    <property type="entry name" value="INNER MEMBRANE PROTEIN YJIG"/>
    <property type="match status" value="1"/>
</dbReference>
<feature type="transmembrane region" description="Helical" evidence="1">
    <location>
        <begin position="137"/>
        <end position="157"/>
    </location>
</feature>
<protein>
    <submittedName>
        <fullName evidence="4">Uncharacterized membrane protein</fullName>
    </submittedName>
</protein>
<dbReference type="InterPro" id="IPR011642">
    <property type="entry name" value="Gate_dom"/>
</dbReference>
<dbReference type="PANTHER" id="PTHR35793">
    <property type="entry name" value="INNER MEMBRANE PROTEIN YJIG"/>
    <property type="match status" value="1"/>
</dbReference>
<keyword evidence="5" id="KW-1185">Reference proteome</keyword>
<sequence length="416" mass="42630">MNAVFLALVTASFAAAAWAEATGAGGAMEALSAAIVDSATASVPLALGLIGIMALFLGLMKVAEVGGLLDSTARLLRPLLTRLFPEIPADHPAMGAMVMNIAANLLGLGNAATPFGIRAMEHLERLNPHPGTASNAQVLFLAINTAGITLLPTKVIALRASSGAADPAAVVGPTLAATIVAAIIAVLASRGLQRFWPSPANLSRPPPPQPALAPERIWPVALAAAIVLTLVPLLLMYGKVIGPWLLPGLVTGILLYGAIKRVAVYETFVAGARAGFGVAVKIIPYLVAILMAVGMIRASGVLAAILEPLGRLTAPLGLPAEALMMAAMRTLSGSGSYGLLAAQMKDPTIGPDGYLGILLGTLYGSTETTFYVLAVYFGAVGIRRIRHALAVGLLADLSALIAALLVCQWFTAPVKP</sequence>
<accession>H8FRK0</accession>
<evidence type="ECO:0000313" key="4">
    <source>
        <dbReference type="EMBL" id="CCG40988.1"/>
    </source>
</evidence>
<evidence type="ECO:0000259" key="3">
    <source>
        <dbReference type="Pfam" id="PF07670"/>
    </source>
</evidence>
<dbReference type="Pfam" id="PF07670">
    <property type="entry name" value="Gate"/>
    <property type="match status" value="2"/>
</dbReference>
<dbReference type="STRING" id="1150626.PHAMO_220106"/>
<dbReference type="InterPro" id="IPR011415">
    <property type="entry name" value="SpmA_SpmB"/>
</dbReference>
<feature type="transmembrane region" description="Helical" evidence="1">
    <location>
        <begin position="244"/>
        <end position="262"/>
    </location>
</feature>
<keyword evidence="2" id="KW-0732">Signal</keyword>
<feature type="transmembrane region" description="Helical" evidence="1">
    <location>
        <begin position="354"/>
        <end position="377"/>
    </location>
</feature>
<feature type="transmembrane region" description="Helical" evidence="1">
    <location>
        <begin position="389"/>
        <end position="411"/>
    </location>
</feature>
<feature type="domain" description="Nucleoside transporter/FeoB GTPase Gate" evidence="3">
    <location>
        <begin position="280"/>
        <end position="382"/>
    </location>
</feature>
<organism evidence="4 5">
    <name type="scientific">Magnetospirillum molischianum DSM 120</name>
    <dbReference type="NCBI Taxonomy" id="1150626"/>
    <lineage>
        <taxon>Bacteria</taxon>
        <taxon>Pseudomonadati</taxon>
        <taxon>Pseudomonadota</taxon>
        <taxon>Alphaproteobacteria</taxon>
        <taxon>Rhodospirillales</taxon>
        <taxon>Rhodospirillaceae</taxon>
        <taxon>Magnetospirillum</taxon>
    </lineage>
</organism>
<name>H8FRK0_MAGML</name>